<comment type="caution">
    <text evidence="2">The sequence shown here is derived from an EMBL/GenBank/DDBJ whole genome shotgun (WGS) entry which is preliminary data.</text>
</comment>
<reference evidence="2 3" key="1">
    <citation type="journal article" date="2018" name="PLoS Genet.">
        <title>Population sequencing reveals clonal diversity and ancestral inbreeding in the grapevine cultivar Chardonnay.</title>
        <authorList>
            <person name="Roach M.J."/>
            <person name="Johnson D.L."/>
            <person name="Bohlmann J."/>
            <person name="van Vuuren H.J."/>
            <person name="Jones S.J."/>
            <person name="Pretorius I.S."/>
            <person name="Schmidt S.A."/>
            <person name="Borneman A.R."/>
        </authorList>
    </citation>
    <scope>NUCLEOTIDE SEQUENCE [LARGE SCALE GENOMIC DNA]</scope>
    <source>
        <strain evidence="3">cv. Chardonnay</strain>
        <tissue evidence="2">Leaf</tissue>
    </source>
</reference>
<keyword evidence="2" id="KW-0675">Receptor</keyword>
<evidence type="ECO:0000313" key="3">
    <source>
        <dbReference type="Proteomes" id="UP000288805"/>
    </source>
</evidence>
<dbReference type="PANTHER" id="PTHR48007">
    <property type="entry name" value="LEUCINE-RICH REPEAT RECEPTOR-LIKE PROTEIN KINASE PXC1"/>
    <property type="match status" value="1"/>
</dbReference>
<protein>
    <submittedName>
        <fullName evidence="2">Putative inactive receptor kinase</fullName>
    </submittedName>
</protein>
<dbReference type="Pfam" id="PF07714">
    <property type="entry name" value="PK_Tyr_Ser-Thr"/>
    <property type="match status" value="1"/>
</dbReference>
<dbReference type="PANTHER" id="PTHR48007:SF23">
    <property type="entry name" value="PROTEIN KINASE DOMAIN-CONTAINING PROTEIN"/>
    <property type="match status" value="1"/>
</dbReference>
<dbReference type="AlphaFoldDB" id="A0A438EPM4"/>
<evidence type="ECO:0000313" key="2">
    <source>
        <dbReference type="EMBL" id="RVW49691.1"/>
    </source>
</evidence>
<dbReference type="GO" id="GO:0004672">
    <property type="term" value="F:protein kinase activity"/>
    <property type="evidence" value="ECO:0007669"/>
    <property type="project" value="InterPro"/>
</dbReference>
<dbReference type="SUPFAM" id="SSF56112">
    <property type="entry name" value="Protein kinase-like (PK-like)"/>
    <property type="match status" value="1"/>
</dbReference>
<dbReference type="InterPro" id="IPR046959">
    <property type="entry name" value="PRK1-6/SRF4-like"/>
</dbReference>
<keyword evidence="2" id="KW-0418">Kinase</keyword>
<name>A0A438EPM4_VITVI</name>
<dbReference type="Gene3D" id="1.10.510.10">
    <property type="entry name" value="Transferase(Phosphotransferase) domain 1"/>
    <property type="match status" value="1"/>
</dbReference>
<organism evidence="2 3">
    <name type="scientific">Vitis vinifera</name>
    <name type="common">Grape</name>
    <dbReference type="NCBI Taxonomy" id="29760"/>
    <lineage>
        <taxon>Eukaryota</taxon>
        <taxon>Viridiplantae</taxon>
        <taxon>Streptophyta</taxon>
        <taxon>Embryophyta</taxon>
        <taxon>Tracheophyta</taxon>
        <taxon>Spermatophyta</taxon>
        <taxon>Magnoliopsida</taxon>
        <taxon>eudicotyledons</taxon>
        <taxon>Gunneridae</taxon>
        <taxon>Pentapetalae</taxon>
        <taxon>rosids</taxon>
        <taxon>Vitales</taxon>
        <taxon>Vitaceae</taxon>
        <taxon>Viteae</taxon>
        <taxon>Vitis</taxon>
    </lineage>
</organism>
<keyword evidence="2" id="KW-0808">Transferase</keyword>
<dbReference type="Proteomes" id="UP000288805">
    <property type="component" value="Unassembled WGS sequence"/>
</dbReference>
<dbReference type="GO" id="GO:0005524">
    <property type="term" value="F:ATP binding"/>
    <property type="evidence" value="ECO:0007669"/>
    <property type="project" value="InterPro"/>
</dbReference>
<feature type="domain" description="Protein kinase" evidence="1">
    <location>
        <begin position="101"/>
        <end position="368"/>
    </location>
</feature>
<dbReference type="PROSITE" id="PS50011">
    <property type="entry name" value="PROTEIN_KINASE_DOM"/>
    <property type="match status" value="1"/>
</dbReference>
<dbReference type="InterPro" id="IPR011009">
    <property type="entry name" value="Kinase-like_dom_sf"/>
</dbReference>
<evidence type="ECO:0000259" key="1">
    <source>
        <dbReference type="PROSITE" id="PS50011"/>
    </source>
</evidence>
<gene>
    <name evidence="2" type="primary">VvCHDh000276_1</name>
    <name evidence="2" type="ORF">CK203_070047</name>
</gene>
<accession>A0A438EPM4</accession>
<dbReference type="EMBL" id="QGNW01001220">
    <property type="protein sequence ID" value="RVW49691.1"/>
    <property type="molecule type" value="Genomic_DNA"/>
</dbReference>
<dbReference type="InterPro" id="IPR001245">
    <property type="entry name" value="Ser-Thr/Tyr_kinase_cat_dom"/>
</dbReference>
<sequence>MNKKLKRGTKMKVLSSSTEVSNYIRFVSRQQCCSTCGTYMVLVFMEVMARLLERTCRSSEDGKVTNVTPVSLLEVKVERYIKVIFGDETAAKKYDPVEMSQIPRVRLGEGTLGALFKVVLNGGSTVTMRKIRPGLACSNDLELWIKYFGGLCDVWLLKIEFSLWYGGEAFVLYEYLCLGSLEELLHGSEGAQFTPLNWEIRWGIALCTAKAVASVHTHITKHGDSLVCGVIKSSNILIRTDFSACLSGYEIPYLVPARTIIRRNPRRVAPELLSSHSYSPMFTKKSDVYSFGVLLLELITGEKPSVTNLAEYVREKKKKEGWTGVFDKKLGNVTDNMHKMYVIAKRCLSYNPNERPPMKRVVARDSRIEVVKPCFASGWDV</sequence>
<dbReference type="InterPro" id="IPR000719">
    <property type="entry name" value="Prot_kinase_dom"/>
</dbReference>
<proteinExistence type="predicted"/>